<organism evidence="1 2">
    <name type="scientific">Neofusicoccum parvum</name>
    <dbReference type="NCBI Taxonomy" id="310453"/>
    <lineage>
        <taxon>Eukaryota</taxon>
        <taxon>Fungi</taxon>
        <taxon>Dikarya</taxon>
        <taxon>Ascomycota</taxon>
        <taxon>Pezizomycotina</taxon>
        <taxon>Dothideomycetes</taxon>
        <taxon>Dothideomycetes incertae sedis</taxon>
        <taxon>Botryosphaeriales</taxon>
        <taxon>Botryosphaeriaceae</taxon>
        <taxon>Neofusicoccum</taxon>
    </lineage>
</organism>
<sequence>MSALRATYSSPANGTTAFARDLPPASAAPGTDEKTAYLAALRKSVSELQSEVNAHVTQKMEAERNAAGADESKEAALEANYGEEVVDDD</sequence>
<dbReference type="EMBL" id="BSXG01000099">
    <property type="protein sequence ID" value="GME41694.1"/>
    <property type="molecule type" value="Genomic_DNA"/>
</dbReference>
<reference evidence="1" key="1">
    <citation type="submission" date="2024-09" db="EMBL/GenBank/DDBJ databases">
        <title>Draft Genome Sequences of Neofusicoccum parvum.</title>
        <authorList>
            <person name="Ashida A."/>
            <person name="Camagna M."/>
            <person name="Tanaka A."/>
            <person name="Takemoto D."/>
        </authorList>
    </citation>
    <scope>NUCLEOTIDE SEQUENCE</scope>
    <source>
        <strain evidence="1">PPO83</strain>
    </source>
</reference>
<dbReference type="Proteomes" id="UP001165186">
    <property type="component" value="Unassembled WGS sequence"/>
</dbReference>
<evidence type="ECO:0000313" key="2">
    <source>
        <dbReference type="Proteomes" id="UP001165186"/>
    </source>
</evidence>
<name>A0ACB5SHX6_9PEZI</name>
<comment type="caution">
    <text evidence="1">The sequence shown here is derived from an EMBL/GenBank/DDBJ whole genome shotgun (WGS) entry which is preliminary data.</text>
</comment>
<gene>
    <name evidence="1" type="primary">g10687</name>
    <name evidence="1" type="ORF">NpPPO83_00010687</name>
</gene>
<keyword evidence="2" id="KW-1185">Reference proteome</keyword>
<protein>
    <submittedName>
        <fullName evidence="1">EKC/KEOPS complex subunit Gon7</fullName>
    </submittedName>
</protein>
<accession>A0ACB5SHX6</accession>
<proteinExistence type="predicted"/>
<evidence type="ECO:0000313" key="1">
    <source>
        <dbReference type="EMBL" id="GME41694.1"/>
    </source>
</evidence>